<organism evidence="2 3">
    <name type="scientific">Elsinoe batatas</name>
    <dbReference type="NCBI Taxonomy" id="2601811"/>
    <lineage>
        <taxon>Eukaryota</taxon>
        <taxon>Fungi</taxon>
        <taxon>Dikarya</taxon>
        <taxon>Ascomycota</taxon>
        <taxon>Pezizomycotina</taxon>
        <taxon>Dothideomycetes</taxon>
        <taxon>Dothideomycetidae</taxon>
        <taxon>Myriangiales</taxon>
        <taxon>Elsinoaceae</taxon>
        <taxon>Elsinoe</taxon>
    </lineage>
</organism>
<name>A0A8K0L3G2_9PEZI</name>
<feature type="compositionally biased region" description="Basic and acidic residues" evidence="1">
    <location>
        <begin position="197"/>
        <end position="206"/>
    </location>
</feature>
<feature type="region of interest" description="Disordered" evidence="1">
    <location>
        <begin position="1"/>
        <end position="33"/>
    </location>
</feature>
<dbReference type="OrthoDB" id="10365265at2759"/>
<dbReference type="AlphaFoldDB" id="A0A8K0L3G2"/>
<comment type="caution">
    <text evidence="2">The sequence shown here is derived from an EMBL/GenBank/DDBJ whole genome shotgun (WGS) entry which is preliminary data.</text>
</comment>
<evidence type="ECO:0000313" key="2">
    <source>
        <dbReference type="EMBL" id="KAG8626710.1"/>
    </source>
</evidence>
<feature type="region of interest" description="Disordered" evidence="1">
    <location>
        <begin position="263"/>
        <end position="401"/>
    </location>
</feature>
<feature type="compositionally biased region" description="Basic and acidic residues" evidence="1">
    <location>
        <begin position="156"/>
        <end position="179"/>
    </location>
</feature>
<feature type="compositionally biased region" description="Polar residues" evidence="1">
    <location>
        <begin position="362"/>
        <end position="379"/>
    </location>
</feature>
<proteinExistence type="predicted"/>
<evidence type="ECO:0000256" key="1">
    <source>
        <dbReference type="SAM" id="MobiDB-lite"/>
    </source>
</evidence>
<feature type="region of interest" description="Disordered" evidence="1">
    <location>
        <begin position="66"/>
        <end position="227"/>
    </location>
</feature>
<evidence type="ECO:0000313" key="3">
    <source>
        <dbReference type="Proteomes" id="UP000809789"/>
    </source>
</evidence>
<dbReference type="EMBL" id="JAESVG020000006">
    <property type="protein sequence ID" value="KAG8626710.1"/>
    <property type="molecule type" value="Genomic_DNA"/>
</dbReference>
<feature type="compositionally biased region" description="Low complexity" evidence="1">
    <location>
        <begin position="138"/>
        <end position="153"/>
    </location>
</feature>
<accession>A0A8K0L3G2</accession>
<protein>
    <submittedName>
        <fullName evidence="2">Uncharacterized protein</fullName>
    </submittedName>
</protein>
<dbReference type="Proteomes" id="UP000809789">
    <property type="component" value="Unassembled WGS sequence"/>
</dbReference>
<sequence>MPEDANESGVLSSQLAGMDNRTLPEHGIDVKDFGTPAGRIVFKRPVTASKSYEAPFGTVKWTQVSEENVFEDSPPSPATKPVQSPAELPPGPSVDDDATPLEYLKPSMYNPEQPLMKQSGASRTSGDRPTRDEPPAAPSSSTPPTGDSTPLPSASRPDEMVKFGEATSRDRPFTYDHLPHGRPPSYHSSTQSTSDVSNRDADDERTVVLPRNSSDVTKAGKKRSHDEACSMPLGLQVTQSHFLPTGELDSFSLEVTPPRKSMLDSLLPARGRPRTRSLAQPPRIQRSPAVRASGITGRVPSRYISHGITRSTTAQRRTDGAPSPEANGVEARRGTSDSDVFRQARLNKERHEAAEVAKQMDKSTSVADQPESIASSTRANAPIRQQVPRPKRPSIVTTPIR</sequence>
<feature type="compositionally biased region" description="Basic and acidic residues" evidence="1">
    <location>
        <begin position="125"/>
        <end position="134"/>
    </location>
</feature>
<feature type="compositionally biased region" description="Basic and acidic residues" evidence="1">
    <location>
        <begin position="22"/>
        <end position="32"/>
    </location>
</feature>
<keyword evidence="3" id="KW-1185">Reference proteome</keyword>
<feature type="compositionally biased region" description="Basic and acidic residues" evidence="1">
    <location>
        <begin position="330"/>
        <end position="361"/>
    </location>
</feature>
<reference evidence="2" key="1">
    <citation type="submission" date="2021-07" db="EMBL/GenBank/DDBJ databases">
        <title>Elsinoe batatas strain:CRI-CJ2 Genome sequencing and assembly.</title>
        <authorList>
            <person name="Huang L."/>
        </authorList>
    </citation>
    <scope>NUCLEOTIDE SEQUENCE</scope>
    <source>
        <strain evidence="2">CRI-CJ2</strain>
    </source>
</reference>
<gene>
    <name evidence="2" type="ORF">KVT40_005655</name>
</gene>
<feature type="compositionally biased region" description="Polar residues" evidence="1">
    <location>
        <begin position="186"/>
        <end position="196"/>
    </location>
</feature>